<comment type="caution">
    <text evidence="17">The sequence shown here is derived from an EMBL/GenBank/DDBJ whole genome shotgun (WGS) entry which is preliminary data.</text>
</comment>
<keyword evidence="18" id="KW-1185">Reference proteome</keyword>
<dbReference type="Proteomes" id="UP001562357">
    <property type="component" value="Unassembled WGS sequence"/>
</dbReference>
<name>A0ABQ0CJ34_9HYPO</name>
<evidence type="ECO:0000256" key="16">
    <source>
        <dbReference type="SAM" id="Phobius"/>
    </source>
</evidence>
<dbReference type="InterPro" id="IPR016900">
    <property type="entry name" value="Alg10"/>
</dbReference>
<evidence type="ECO:0000256" key="15">
    <source>
        <dbReference type="SAM" id="MobiDB-lite"/>
    </source>
</evidence>
<keyword evidence="11 16" id="KW-0472">Membrane</keyword>
<comment type="similarity">
    <text evidence="3">Belongs to the ALG10 glucosyltransferase family.</text>
</comment>
<feature type="transmembrane region" description="Helical" evidence="16">
    <location>
        <begin position="35"/>
        <end position="55"/>
    </location>
</feature>
<feature type="transmembrane region" description="Helical" evidence="16">
    <location>
        <begin position="6"/>
        <end position="28"/>
    </location>
</feature>
<feature type="transmembrane region" description="Helical" evidence="16">
    <location>
        <begin position="452"/>
        <end position="472"/>
    </location>
</feature>
<dbReference type="EMBL" id="BAAFGZ010000044">
    <property type="protein sequence ID" value="GAB0133455.1"/>
    <property type="molecule type" value="Genomic_DNA"/>
</dbReference>
<organism evidence="17 18">
    <name type="scientific">Epichloe bromicola</name>
    <dbReference type="NCBI Taxonomy" id="79588"/>
    <lineage>
        <taxon>Eukaryota</taxon>
        <taxon>Fungi</taxon>
        <taxon>Dikarya</taxon>
        <taxon>Ascomycota</taxon>
        <taxon>Pezizomycotina</taxon>
        <taxon>Sordariomycetes</taxon>
        <taxon>Hypocreomycetidae</taxon>
        <taxon>Hypocreales</taxon>
        <taxon>Clavicipitaceae</taxon>
        <taxon>Epichloe</taxon>
    </lineage>
</organism>
<evidence type="ECO:0000256" key="1">
    <source>
        <dbReference type="ARBA" id="ARBA00004477"/>
    </source>
</evidence>
<keyword evidence="7" id="KW-0808">Transferase</keyword>
<feature type="transmembrane region" description="Helical" evidence="16">
    <location>
        <begin position="122"/>
        <end position="140"/>
    </location>
</feature>
<evidence type="ECO:0000256" key="11">
    <source>
        <dbReference type="ARBA" id="ARBA00023136"/>
    </source>
</evidence>
<gene>
    <name evidence="17" type="primary">g1862</name>
    <name evidence="17" type="ORF">EsDP_00001862</name>
</gene>
<keyword evidence="9" id="KW-0256">Endoplasmic reticulum</keyword>
<dbReference type="PANTHER" id="PTHR12989:SF10">
    <property type="entry name" value="DOL-P-GLC:GLC(2)MAN(9)GLCNAC(2)-PP-DOL ALPHA-1,2-GLUCOSYLTRANSFERASE-RELATED"/>
    <property type="match status" value="1"/>
</dbReference>
<evidence type="ECO:0000256" key="10">
    <source>
        <dbReference type="ARBA" id="ARBA00022989"/>
    </source>
</evidence>
<comment type="function">
    <text evidence="13">Dol-P-Glc:Glc(2)Man(9)GlcNAc(2)-PP-Dol alpha-1,2-glucosyltransferase that operates in the biosynthetic pathway of dolichol-linked oligosaccharides, the glycan precursors employed in protein asparagine (N)-glycosylation. The assembly of dolichol-linked oligosaccharides begins on the cytosolic side of the endoplasmic reticulum membrane and finishes in its lumen. The sequential addition of sugars to dolichol pyrophosphate produces dolichol-linked oligosaccharides containing fourteen sugars, including two GlcNAcs, nine mannoses and three glucoses. Once assembled, the oligosaccharide is transferred from the lipid to nascent proteins by oligosaccharyltransferases. In the lumen of the endoplasmic reticulum, adds the third and last glucose residue from dolichyl phosphate glucose (Dol-P-Glc) onto the lipid-linked oligosaccharide intermediate Glc(2)Man(9)GlcNAc(2)-PP-Dol to produce Glc(3)Man(9)GlcNAc(2)-PP-Dol.</text>
</comment>
<evidence type="ECO:0000313" key="18">
    <source>
        <dbReference type="Proteomes" id="UP001562357"/>
    </source>
</evidence>
<evidence type="ECO:0000256" key="9">
    <source>
        <dbReference type="ARBA" id="ARBA00022824"/>
    </source>
</evidence>
<evidence type="ECO:0000313" key="17">
    <source>
        <dbReference type="EMBL" id="GAB0133455.1"/>
    </source>
</evidence>
<feature type="compositionally biased region" description="Polar residues" evidence="15">
    <location>
        <begin position="405"/>
        <end position="426"/>
    </location>
</feature>
<proteinExistence type="inferred from homology"/>
<evidence type="ECO:0000256" key="2">
    <source>
        <dbReference type="ARBA" id="ARBA00004922"/>
    </source>
</evidence>
<feature type="transmembrane region" description="Helical" evidence="16">
    <location>
        <begin position="160"/>
        <end position="178"/>
    </location>
</feature>
<comment type="catalytic activity">
    <reaction evidence="14">
        <text>an alpha-D-Glc-(1-&gt;3)-alpha-D-Glc-(1-&gt;3)-alpha-D-Man-(1-&gt;2)-alpha-D-Man-(1-&gt;2)-alpha-D-Man-(1-&gt;3)-[alpha-D-Man-(1-&gt;2)-alpha-D-Man-(1-&gt;3)-[alpha-D-Man-(1-&gt;2)-alpha-D-Man-(1-&gt;6)]-alpha-D-Man-(1-&gt;6)]-beta-D-Man-(1-&gt;4)-beta-D-GlcNAc-(1-&gt;4)-alpha-D-GlcNAc-diphospho-di-trans,poly-cis-dolichol + a di-trans,poly-cis-dolichyl beta-D-glucosyl phosphate = a alpha-D-Glc-(1-&gt;2)-alpha-D-Glc-(1-&gt;3)-alpha-D-Glc-(1-&gt;3)-alpha-D-Man-(1-&gt;2)-alpha-D-Man-(1-&gt;2)-alpha-D-Man-(1-&gt;3)-[alpha-D-Man-(1-&gt;2)-alpha-D-Man-(1-&gt;3)-[alpha-D-Man-(1-&gt;2)-alpha-D-Man-(1-&gt;6)]-alpha-D-Man-(1-&gt;6)]-beta-D-Man-(1-&gt;4)-beta-D-GlcNAc-(1-&gt;4)-alpha-D-GlcNAc-diphospho-di-trans,poly-cis-dolichol + a di-trans,poly-cis-dolichyl phosphate + H(+)</text>
        <dbReference type="Rhea" id="RHEA:29543"/>
        <dbReference type="Rhea" id="RHEA-COMP:19498"/>
        <dbReference type="Rhea" id="RHEA-COMP:19502"/>
        <dbReference type="Rhea" id="RHEA-COMP:19512"/>
        <dbReference type="Rhea" id="RHEA-COMP:19522"/>
        <dbReference type="ChEBI" id="CHEBI:15378"/>
        <dbReference type="ChEBI" id="CHEBI:57525"/>
        <dbReference type="ChEBI" id="CHEBI:57683"/>
        <dbReference type="ChEBI" id="CHEBI:132522"/>
        <dbReference type="ChEBI" id="CHEBI:132523"/>
        <dbReference type="EC" id="2.4.1.256"/>
    </reaction>
    <physiologicalReaction direction="left-to-right" evidence="14">
        <dbReference type="Rhea" id="RHEA:29544"/>
    </physiologicalReaction>
</comment>
<feature type="transmembrane region" description="Helical" evidence="16">
    <location>
        <begin position="209"/>
        <end position="227"/>
    </location>
</feature>
<evidence type="ECO:0000256" key="14">
    <source>
        <dbReference type="ARBA" id="ARBA00048064"/>
    </source>
</evidence>
<evidence type="ECO:0000256" key="6">
    <source>
        <dbReference type="ARBA" id="ARBA00022676"/>
    </source>
</evidence>
<dbReference type="PANTHER" id="PTHR12989">
    <property type="entry name" value="ALPHA-1,2-GLUCOSYLTRANSFERASE ALG10"/>
    <property type="match status" value="1"/>
</dbReference>
<evidence type="ECO:0000256" key="3">
    <source>
        <dbReference type="ARBA" id="ARBA00010600"/>
    </source>
</evidence>
<keyword evidence="6" id="KW-0328">Glycosyltransferase</keyword>
<dbReference type="Pfam" id="PF04922">
    <property type="entry name" value="DIE2_ALG10"/>
    <property type="match status" value="1"/>
</dbReference>
<dbReference type="EC" id="2.4.1.256" evidence="4"/>
<protein>
    <recommendedName>
        <fullName evidence="5">Dol-P-Glc:Glc(2)Man(9)GlcNAc(2)-PP-Dol alpha-1,2-glucosyltransferase</fullName>
        <ecNumber evidence="4">2.4.1.256</ecNumber>
    </recommendedName>
    <alternativeName>
        <fullName evidence="12">Asparagine-linked glycosylation protein 10</fullName>
    </alternativeName>
</protein>
<comment type="pathway">
    <text evidence="2">Protein modification; protein glycosylation.</text>
</comment>
<keyword evidence="8 16" id="KW-0812">Transmembrane</keyword>
<evidence type="ECO:0000256" key="4">
    <source>
        <dbReference type="ARBA" id="ARBA00011967"/>
    </source>
</evidence>
<feature type="transmembrane region" description="Helical" evidence="16">
    <location>
        <begin position="316"/>
        <end position="335"/>
    </location>
</feature>
<accession>A0ABQ0CJ34</accession>
<evidence type="ECO:0000256" key="12">
    <source>
        <dbReference type="ARBA" id="ARBA00032069"/>
    </source>
</evidence>
<keyword evidence="10 16" id="KW-1133">Transmembrane helix</keyword>
<evidence type="ECO:0000256" key="5">
    <source>
        <dbReference type="ARBA" id="ARBA00018512"/>
    </source>
</evidence>
<reference evidence="18" key="1">
    <citation type="submission" date="2024-06" db="EMBL/GenBank/DDBJ databases">
        <title>Draft Genome Sequences of Epichloe bromicola Strains Isolated from Elymus ciliaris.</title>
        <authorList>
            <consortium name="Epichloe bromicola genome sequencing consortium"/>
            <person name="Miura A."/>
            <person name="Imano S."/>
            <person name="Ashida A."/>
            <person name="Sato I."/>
            <person name="Chiba S."/>
            <person name="Tanaka A."/>
            <person name="Camagna M."/>
            <person name="Takemoto D."/>
        </authorList>
    </citation>
    <scope>NUCLEOTIDE SEQUENCE [LARGE SCALE GENOMIC DNA]</scope>
    <source>
        <strain evidence="18">DP</strain>
    </source>
</reference>
<evidence type="ECO:0000256" key="7">
    <source>
        <dbReference type="ARBA" id="ARBA00022679"/>
    </source>
</evidence>
<feature type="region of interest" description="Disordered" evidence="15">
    <location>
        <begin position="391"/>
        <end position="434"/>
    </location>
</feature>
<feature type="transmembrane region" description="Helical" evidence="16">
    <location>
        <begin position="355"/>
        <end position="385"/>
    </location>
</feature>
<comment type="subcellular location">
    <subcellularLocation>
        <location evidence="1">Endoplasmic reticulum membrane</location>
        <topology evidence="1">Multi-pass membrane protein</topology>
    </subcellularLocation>
</comment>
<evidence type="ECO:0000256" key="13">
    <source>
        <dbReference type="ARBA" id="ARBA00044727"/>
    </source>
</evidence>
<evidence type="ECO:0000256" key="8">
    <source>
        <dbReference type="ARBA" id="ARBA00022692"/>
    </source>
</evidence>
<sequence length="722" mass="80445">MAANIHFGTFSATSLAALSLSVPLLLFVSRGAKQPLIIFFSLSSVLLSSVAWFTLVSQTVPQPYLDEIFHIPQAQRYCEGKFLKWDDKITTPPGLYLFSILVQKAANITGQPWLFTCGASSLRFTNVLGLIVLASLALLCRIEIESRLHEAHSSTRLKTASTYAIHTAANIALFPLLFFFSGLYYTDVISTAVVMGAFLNHLKRTGRDHSSWMSDVMTIVLGIATLIMRQTNVFWVVVWMGGLEAVHAIKTLRPKRVNQPSMTSLGEQLKFYAWRYSMGDVHDPPLGRAWPDDMLFTAISFGIAALCNPARVIRQIWPYISVLISFAGFVLWNGGVVLGDKSNHVATIHVAQMLYIWPFFAFFSLPLLLPCAVPLLDAAIALFGIKNPPRAADSSNTPAPIGSPKKQSVYSEGRTVRNSDTGSLSRSSHDHSTPAKLSPALRIAFQIFNSSIPIWLLYLLATLAASAAVVQFNTIVHPFTLADNRHYMFYIFRYTIRRGHLVRFLLIIPYTLSRWMVWGTLAGCTDWTVSPCNASCSSRYGILNPGPFTSHPFWIAYASQPRRTSVSYPKDMNSGAALSSSEADRQAQDLEEDDPLAFSSEPVSTSTGLVFLLTTALSLMTAPLVEPRYFITPWVMWRLLVPAWRVQDHRPVNGSSDGISTRSFGGQLIAFFKWYDVRLVLETTWLMAINVATGYIFLTKPYAWKDENGQVLDGGQLQRFMW</sequence>